<dbReference type="PANTHER" id="PTHR31234">
    <property type="entry name" value="LATE EMBRYOGENESIS ABUNDANT (LEA) HYDROXYPROLINE-RICH GLYCOPROTEIN FAMILY"/>
    <property type="match status" value="1"/>
</dbReference>
<evidence type="ECO:0000313" key="4">
    <source>
        <dbReference type="EMBL" id="KAF6172975.1"/>
    </source>
</evidence>
<proteinExistence type="predicted"/>
<evidence type="ECO:0000313" key="5">
    <source>
        <dbReference type="Proteomes" id="UP000541444"/>
    </source>
</evidence>
<dbReference type="Proteomes" id="UP000541444">
    <property type="component" value="Unassembled WGS sequence"/>
</dbReference>
<dbReference type="GO" id="GO:0098542">
    <property type="term" value="P:defense response to other organism"/>
    <property type="evidence" value="ECO:0007669"/>
    <property type="project" value="InterPro"/>
</dbReference>
<name>A0A7J7P0L4_9MAGN</name>
<keyword evidence="2 3" id="KW-0472">Membrane</keyword>
<reference evidence="4 5" key="1">
    <citation type="journal article" date="2020" name="IScience">
        <title>Genome Sequencing of the Endangered Kingdonia uniflora (Circaeasteraceae, Ranunculales) Reveals Potential Mechanisms of Evolutionary Specialization.</title>
        <authorList>
            <person name="Sun Y."/>
            <person name="Deng T."/>
            <person name="Zhang A."/>
            <person name="Moore M.J."/>
            <person name="Landis J.B."/>
            <person name="Lin N."/>
            <person name="Zhang H."/>
            <person name="Zhang X."/>
            <person name="Huang J."/>
            <person name="Zhang X."/>
            <person name="Sun H."/>
            <person name="Wang H."/>
        </authorList>
    </citation>
    <scope>NUCLEOTIDE SEQUENCE [LARGE SCALE GENOMIC DNA]</scope>
    <source>
        <strain evidence="4">TB1705</strain>
        <tissue evidence="4">Leaf</tissue>
    </source>
</reference>
<evidence type="ECO:0000256" key="1">
    <source>
        <dbReference type="ARBA" id="ARBA00004370"/>
    </source>
</evidence>
<keyword evidence="3" id="KW-1133">Transmembrane helix</keyword>
<dbReference type="EMBL" id="JACGCM010000375">
    <property type="protein sequence ID" value="KAF6172975.1"/>
    <property type="molecule type" value="Genomic_DNA"/>
</dbReference>
<evidence type="ECO:0008006" key="6">
    <source>
        <dbReference type="Google" id="ProtNLM"/>
    </source>
</evidence>
<dbReference type="AlphaFoldDB" id="A0A7J7P0L4"/>
<protein>
    <recommendedName>
        <fullName evidence="6">Late embryogenesis abundant protein LEA-2 subgroup domain-containing protein</fullName>
    </recommendedName>
</protein>
<accession>A0A7J7P0L4</accession>
<keyword evidence="3" id="KW-0812">Transmembrane</keyword>
<sequence length="259" mass="29611">MAEEAKPVLQKPPGYKDPNIPIAVLPKGPQPMPVPTRKPQIPQSFIPKQKQKVDMNMNMNKNPKRRKSCWRCCCCYFCIVFLLIMVLVVLFGSLFYLWFQPKLPMFHLQSLKMARFNVSVNSDGTFLDSQTVVKFQAKNPNEKIRFRYGETKVMLSVGDDIDLGSEVIPGFVQERKNTRILKFGTQNKMVIDDDVGAKLKGRYRNKELVVFVEVRTKFGVRVGSWKMSMVSVRVNCGDVSLKKLEAGATPKCTINLLKW</sequence>
<dbReference type="GO" id="GO:0005886">
    <property type="term" value="C:plasma membrane"/>
    <property type="evidence" value="ECO:0007669"/>
    <property type="project" value="TreeGrafter"/>
</dbReference>
<feature type="transmembrane region" description="Helical" evidence="3">
    <location>
        <begin position="74"/>
        <end position="99"/>
    </location>
</feature>
<evidence type="ECO:0000256" key="3">
    <source>
        <dbReference type="SAM" id="Phobius"/>
    </source>
</evidence>
<comment type="caution">
    <text evidence="4">The sequence shown here is derived from an EMBL/GenBank/DDBJ whole genome shotgun (WGS) entry which is preliminary data.</text>
</comment>
<evidence type="ECO:0000256" key="2">
    <source>
        <dbReference type="ARBA" id="ARBA00023136"/>
    </source>
</evidence>
<comment type="subcellular location">
    <subcellularLocation>
        <location evidence="1">Membrane</location>
    </subcellularLocation>
</comment>
<dbReference type="PANTHER" id="PTHR31234:SF35">
    <property type="entry name" value="LATE EMBRYOGENESIS ABUNDANT (LEA) HYDROXYPROLINE-RICH GLYCOPROTEIN FAMILY"/>
    <property type="match status" value="1"/>
</dbReference>
<keyword evidence="5" id="KW-1185">Reference proteome</keyword>
<gene>
    <name evidence="4" type="ORF">GIB67_006351</name>
</gene>
<organism evidence="4 5">
    <name type="scientific">Kingdonia uniflora</name>
    <dbReference type="NCBI Taxonomy" id="39325"/>
    <lineage>
        <taxon>Eukaryota</taxon>
        <taxon>Viridiplantae</taxon>
        <taxon>Streptophyta</taxon>
        <taxon>Embryophyta</taxon>
        <taxon>Tracheophyta</taxon>
        <taxon>Spermatophyta</taxon>
        <taxon>Magnoliopsida</taxon>
        <taxon>Ranunculales</taxon>
        <taxon>Circaeasteraceae</taxon>
        <taxon>Kingdonia</taxon>
    </lineage>
</organism>
<dbReference type="OrthoDB" id="777695at2759"/>
<dbReference type="InterPro" id="IPR044839">
    <property type="entry name" value="NDR1-like"/>
</dbReference>